<dbReference type="Pfam" id="PF03461">
    <property type="entry name" value="TRCF"/>
    <property type="match status" value="1"/>
</dbReference>
<dbReference type="HAMAP" id="MF_00969">
    <property type="entry name" value="TRCF"/>
    <property type="match status" value="1"/>
</dbReference>
<gene>
    <name evidence="11" type="ORF">METZ01_LOCUS42547</name>
</gene>
<dbReference type="PANTHER" id="PTHR47964">
    <property type="entry name" value="ATP-DEPENDENT DNA HELICASE HOMOLOG RECG, CHLOROPLASTIC"/>
    <property type="match status" value="1"/>
</dbReference>
<evidence type="ECO:0000313" key="11">
    <source>
        <dbReference type="EMBL" id="SUZ89693.1"/>
    </source>
</evidence>
<dbReference type="EMBL" id="UINC01001833">
    <property type="protein sequence ID" value="SUZ89693.1"/>
    <property type="molecule type" value="Genomic_DNA"/>
</dbReference>
<keyword evidence="8" id="KW-0234">DNA repair</keyword>
<feature type="domain" description="Helicase C-terminal" evidence="10">
    <location>
        <begin position="754"/>
        <end position="908"/>
    </location>
</feature>
<dbReference type="PROSITE" id="PS51192">
    <property type="entry name" value="HELICASE_ATP_BIND_1"/>
    <property type="match status" value="1"/>
</dbReference>
<dbReference type="InterPro" id="IPR001650">
    <property type="entry name" value="Helicase_C-like"/>
</dbReference>
<dbReference type="Gene3D" id="3.40.50.11180">
    <property type="match status" value="1"/>
</dbReference>
<keyword evidence="7" id="KW-0238">DNA-binding</keyword>
<dbReference type="AlphaFoldDB" id="A0A381RKX1"/>
<dbReference type="InterPro" id="IPR014001">
    <property type="entry name" value="Helicase_ATP-bd"/>
</dbReference>
<name>A0A381RKX1_9ZZZZ</name>
<dbReference type="SMART" id="SM00982">
    <property type="entry name" value="TRCF"/>
    <property type="match status" value="1"/>
</dbReference>
<reference evidence="11" key="1">
    <citation type="submission" date="2018-05" db="EMBL/GenBank/DDBJ databases">
        <authorList>
            <person name="Lanie J.A."/>
            <person name="Ng W.-L."/>
            <person name="Kazmierczak K.M."/>
            <person name="Andrzejewski T.M."/>
            <person name="Davidsen T.M."/>
            <person name="Wayne K.J."/>
            <person name="Tettelin H."/>
            <person name="Glass J.I."/>
            <person name="Rusch D."/>
            <person name="Podicherti R."/>
            <person name="Tsui H.-C.T."/>
            <person name="Winkler M.E."/>
        </authorList>
    </citation>
    <scope>NUCLEOTIDE SEQUENCE</scope>
</reference>
<dbReference type="SMART" id="SM00490">
    <property type="entry name" value="HELICc"/>
    <property type="match status" value="1"/>
</dbReference>
<keyword evidence="2" id="KW-0547">Nucleotide-binding</keyword>
<dbReference type="InterPro" id="IPR037235">
    <property type="entry name" value="TRCF-like_C_D7"/>
</dbReference>
<dbReference type="InterPro" id="IPR005118">
    <property type="entry name" value="TRCF_C"/>
</dbReference>
<evidence type="ECO:0000256" key="8">
    <source>
        <dbReference type="ARBA" id="ARBA00023204"/>
    </source>
</evidence>
<dbReference type="GO" id="GO:0003684">
    <property type="term" value="F:damaged DNA binding"/>
    <property type="evidence" value="ECO:0007669"/>
    <property type="project" value="InterPro"/>
</dbReference>
<evidence type="ECO:0000256" key="2">
    <source>
        <dbReference type="ARBA" id="ARBA00022741"/>
    </source>
</evidence>
<keyword evidence="1" id="KW-0963">Cytoplasm</keyword>
<feature type="domain" description="Helicase ATP-binding" evidence="9">
    <location>
        <begin position="572"/>
        <end position="733"/>
    </location>
</feature>
<dbReference type="SUPFAM" id="SSF141259">
    <property type="entry name" value="CarD-like"/>
    <property type="match status" value="1"/>
</dbReference>
<dbReference type="Gene3D" id="3.90.1150.50">
    <property type="entry name" value="Transcription-repair-coupling factor, D7 domain"/>
    <property type="match status" value="1"/>
</dbReference>
<dbReference type="CDD" id="cd17991">
    <property type="entry name" value="DEXHc_TRCF"/>
    <property type="match status" value="1"/>
</dbReference>
<dbReference type="InterPro" id="IPR011545">
    <property type="entry name" value="DEAD/DEAH_box_helicase_dom"/>
</dbReference>
<dbReference type="PROSITE" id="PS51194">
    <property type="entry name" value="HELICASE_CTER"/>
    <property type="match status" value="1"/>
</dbReference>
<dbReference type="InterPro" id="IPR047112">
    <property type="entry name" value="RecG/Mfd"/>
</dbReference>
<dbReference type="SUPFAM" id="SSF143517">
    <property type="entry name" value="TRCF domain-like"/>
    <property type="match status" value="1"/>
</dbReference>
<evidence type="ECO:0000256" key="6">
    <source>
        <dbReference type="ARBA" id="ARBA00022840"/>
    </source>
</evidence>
<dbReference type="Gene3D" id="2.40.10.170">
    <property type="match status" value="1"/>
</dbReference>
<accession>A0A381RKX1</accession>
<dbReference type="Gene3D" id="3.40.50.300">
    <property type="entry name" value="P-loop containing nucleotide triphosphate hydrolases"/>
    <property type="match status" value="2"/>
</dbReference>
<evidence type="ECO:0000256" key="4">
    <source>
        <dbReference type="ARBA" id="ARBA00022801"/>
    </source>
</evidence>
<keyword evidence="6" id="KW-0067">ATP-binding</keyword>
<dbReference type="InterPro" id="IPR003711">
    <property type="entry name" value="CarD-like/TRCF_RID"/>
</dbReference>
<dbReference type="SUPFAM" id="SSF52540">
    <property type="entry name" value="P-loop containing nucleoside triphosphate hydrolases"/>
    <property type="match status" value="4"/>
</dbReference>
<dbReference type="GO" id="GO:0016787">
    <property type="term" value="F:hydrolase activity"/>
    <property type="evidence" value="ECO:0007669"/>
    <property type="project" value="UniProtKB-KW"/>
</dbReference>
<dbReference type="Pfam" id="PF17757">
    <property type="entry name" value="UvrB_inter"/>
    <property type="match status" value="1"/>
</dbReference>
<dbReference type="PANTHER" id="PTHR47964:SF1">
    <property type="entry name" value="ATP-DEPENDENT DNA HELICASE HOMOLOG RECG, CHLOROPLASTIC"/>
    <property type="match status" value="1"/>
</dbReference>
<dbReference type="SMART" id="SM01058">
    <property type="entry name" value="CarD_TRCF"/>
    <property type="match status" value="1"/>
</dbReference>
<dbReference type="GO" id="GO:0006281">
    <property type="term" value="P:DNA repair"/>
    <property type="evidence" value="ECO:0007669"/>
    <property type="project" value="UniProtKB-KW"/>
</dbReference>
<dbReference type="NCBIfam" id="TIGR00580">
    <property type="entry name" value="mfd"/>
    <property type="match status" value="1"/>
</dbReference>
<dbReference type="InterPro" id="IPR036101">
    <property type="entry name" value="CarD-like/TRCF_RID_sf"/>
</dbReference>
<protein>
    <recommendedName>
        <fullName evidence="12">Helicase ATP-binding domain-containing protein</fullName>
    </recommendedName>
</protein>
<evidence type="ECO:0000256" key="5">
    <source>
        <dbReference type="ARBA" id="ARBA00022806"/>
    </source>
</evidence>
<organism evidence="11">
    <name type="scientific">marine metagenome</name>
    <dbReference type="NCBI Taxonomy" id="408172"/>
    <lineage>
        <taxon>unclassified sequences</taxon>
        <taxon>metagenomes</taxon>
        <taxon>ecological metagenomes</taxon>
    </lineage>
</organism>
<dbReference type="GO" id="GO:0003678">
    <property type="term" value="F:DNA helicase activity"/>
    <property type="evidence" value="ECO:0007669"/>
    <property type="project" value="TreeGrafter"/>
</dbReference>
<keyword evidence="4" id="KW-0378">Hydrolase</keyword>
<dbReference type="GO" id="GO:0005524">
    <property type="term" value="F:ATP binding"/>
    <property type="evidence" value="ECO:0007669"/>
    <property type="project" value="UniProtKB-KW"/>
</dbReference>
<dbReference type="Pfam" id="PF00271">
    <property type="entry name" value="Helicase_C"/>
    <property type="match status" value="1"/>
</dbReference>
<dbReference type="Gene3D" id="3.30.2060.10">
    <property type="entry name" value="Penicillin-binding protein 1b domain"/>
    <property type="match status" value="1"/>
</dbReference>
<dbReference type="InterPro" id="IPR027417">
    <property type="entry name" value="P-loop_NTPase"/>
</dbReference>
<evidence type="ECO:0000256" key="1">
    <source>
        <dbReference type="ARBA" id="ARBA00022490"/>
    </source>
</evidence>
<evidence type="ECO:0008006" key="12">
    <source>
        <dbReference type="Google" id="ProtNLM"/>
    </source>
</evidence>
<keyword evidence="5" id="KW-0347">Helicase</keyword>
<evidence type="ECO:0000259" key="10">
    <source>
        <dbReference type="PROSITE" id="PS51194"/>
    </source>
</evidence>
<dbReference type="InterPro" id="IPR041471">
    <property type="entry name" value="UvrB_inter"/>
</dbReference>
<evidence type="ECO:0000256" key="7">
    <source>
        <dbReference type="ARBA" id="ARBA00023125"/>
    </source>
</evidence>
<dbReference type="InterPro" id="IPR004576">
    <property type="entry name" value="Mfd"/>
</dbReference>
<dbReference type="SMART" id="SM00487">
    <property type="entry name" value="DEXDc"/>
    <property type="match status" value="1"/>
</dbReference>
<evidence type="ECO:0000259" key="9">
    <source>
        <dbReference type="PROSITE" id="PS51192"/>
    </source>
</evidence>
<evidence type="ECO:0000256" key="3">
    <source>
        <dbReference type="ARBA" id="ARBA00022763"/>
    </source>
</evidence>
<sequence>MKENDIISLYQNDLNVLSVVSCLKTNKKDIIIKGLSGDLSIITPVAISKNDNKNHCFILENKKSAMVFYSSLSRLVKKEKIYFFPYSHRKAYGGGDDVNNANVVFRTEAIEAIARKTKEKKYLITYPEGLFEKTTNTKTKNKLSLIIKKGQDLDYTFLTNHLNEQSFKHVDFVKEPGQYSLRGNVVDVFSFTNKQPIRLEFNENKIIKIKLFNIESQLTIEERKEIKILANIEKQAQNTPFVSLFSLLNKNWLLWFENISLSANIIEKKYNEALEIYTSLKKTSNVLISKSPKNLFCSKTLFIKEIKAFQKIEFGKSFNKKGIFFKFNSSPQPSFNKNLSLLVENIKSLEEKNYTVLISFQSEEQNNRLNTYFDSIGYESFYTPIMIALGSGFIDHNNKRAVYTDHQIFNRYYKHTKQPIVVRKQKNPIKKRSELTVGDYLVHIDHGIGRFVGLDKILVNKTKQEVLRVVYKNNDFLYINVNSLHKISKYSGVNTSPALHSLGTQEWEKKKKKIKSKLINITEELTKLYAKRRNKLGFSFEKDSFMQVELESSFIYQDTPDQLKATIDVKKDMEKKHPMDRLVCGDVGFGKTEIAIRAAFKAVASNKQVLILVPTTILALQHYKTFKKRLKDFPVEIDYLSRFRSKKDANEIIKKCENGKVDIIIGTHLVVNNKIKYKNLGLLIVDEEQKFGVSLKEKIKKRKNNLDTLTLTATPIPRTLHFSLIGVRDISIIKTPPTNRQAVYTETISFNKETIRDIIKNELIRFGQVFFVHNRIKDIYEVGNIIQKLVPSARIAVAHGQQKGNNLEKTMLKFIEGFFDVLVSTNIIESGLDIPNANTIIINQAHMFGLSDLHQMRGRVGRSNKKAFCYLITPTLLSLSSDAKRRLIALEEFSMLGDGLNIALKDLDIRGAGNLLGGEQSGFINDLGFETYHKILDEALLELNQPKTKEQSKNLSVFKENNTCLVDVDTEVYIPKNYITNSNERLKMYAFLEKNTEKGLFSKTKKAFKDRFGKIPKSLKNLFLVMEIKKLGSLMAIDKITNKNNKLTLSFNKKSKQNERKNITIQEIFNFTKREEKNITLKETKKQLIVTFKLVFGLKESLVLLKKIEK</sequence>
<dbReference type="Pfam" id="PF00270">
    <property type="entry name" value="DEAD"/>
    <property type="match status" value="1"/>
</dbReference>
<proteinExistence type="inferred from homology"/>
<dbReference type="Pfam" id="PF02559">
    <property type="entry name" value="CarD_TRCF_RID"/>
    <property type="match status" value="1"/>
</dbReference>
<keyword evidence="3" id="KW-0227">DNA damage</keyword>